<accession>A0A2Z6MEE2</accession>
<feature type="compositionally biased region" description="Basic residues" evidence="1">
    <location>
        <begin position="54"/>
        <end position="79"/>
    </location>
</feature>
<gene>
    <name evidence="2" type="ORF">TSUD_34830</name>
</gene>
<proteinExistence type="predicted"/>
<reference evidence="3" key="1">
    <citation type="journal article" date="2017" name="Front. Plant Sci.">
        <title>Climate Clever Clovers: New Paradigm to Reduce the Environmental Footprint of Ruminants by Breeding Low Methanogenic Forages Utilizing Haplotype Variation.</title>
        <authorList>
            <person name="Kaur P."/>
            <person name="Appels R."/>
            <person name="Bayer P.E."/>
            <person name="Keeble-Gagnere G."/>
            <person name="Wang J."/>
            <person name="Hirakawa H."/>
            <person name="Shirasawa K."/>
            <person name="Vercoe P."/>
            <person name="Stefanova K."/>
            <person name="Durmic Z."/>
            <person name="Nichols P."/>
            <person name="Revell C."/>
            <person name="Isobe S.N."/>
            <person name="Edwards D."/>
            <person name="Erskine W."/>
        </authorList>
    </citation>
    <scope>NUCLEOTIDE SEQUENCE [LARGE SCALE GENOMIC DNA]</scope>
    <source>
        <strain evidence="3">cv. Daliak</strain>
    </source>
</reference>
<organism evidence="2 3">
    <name type="scientific">Trifolium subterraneum</name>
    <name type="common">Subterranean clover</name>
    <dbReference type="NCBI Taxonomy" id="3900"/>
    <lineage>
        <taxon>Eukaryota</taxon>
        <taxon>Viridiplantae</taxon>
        <taxon>Streptophyta</taxon>
        <taxon>Embryophyta</taxon>
        <taxon>Tracheophyta</taxon>
        <taxon>Spermatophyta</taxon>
        <taxon>Magnoliopsida</taxon>
        <taxon>eudicotyledons</taxon>
        <taxon>Gunneridae</taxon>
        <taxon>Pentapetalae</taxon>
        <taxon>rosids</taxon>
        <taxon>fabids</taxon>
        <taxon>Fabales</taxon>
        <taxon>Fabaceae</taxon>
        <taxon>Papilionoideae</taxon>
        <taxon>50 kb inversion clade</taxon>
        <taxon>NPAAA clade</taxon>
        <taxon>Hologalegina</taxon>
        <taxon>IRL clade</taxon>
        <taxon>Trifolieae</taxon>
        <taxon>Trifolium</taxon>
    </lineage>
</organism>
<evidence type="ECO:0000256" key="1">
    <source>
        <dbReference type="SAM" id="MobiDB-lite"/>
    </source>
</evidence>
<dbReference type="AlphaFoldDB" id="A0A2Z6MEE2"/>
<protein>
    <submittedName>
        <fullName evidence="2">Uncharacterized protein</fullName>
    </submittedName>
</protein>
<evidence type="ECO:0000313" key="2">
    <source>
        <dbReference type="EMBL" id="GAU21520.1"/>
    </source>
</evidence>
<dbReference type="EMBL" id="DF973232">
    <property type="protein sequence ID" value="GAU21520.1"/>
    <property type="molecule type" value="Genomic_DNA"/>
</dbReference>
<dbReference type="Proteomes" id="UP000242715">
    <property type="component" value="Unassembled WGS sequence"/>
</dbReference>
<feature type="compositionally biased region" description="Polar residues" evidence="1">
    <location>
        <begin position="34"/>
        <end position="48"/>
    </location>
</feature>
<sequence>MPPLHLTTPSPHHLRLRSVTAVTTTLILDPTQPPITSLSQSPHPSQVPRSHPSPNRHNHHKRIKHKITKNRVKRKKHKITTIGGAKNWTTTTDSTKRKRYKHTNIETKQKQQIGAQ</sequence>
<name>A0A2Z6MEE2_TRISU</name>
<keyword evidence="3" id="KW-1185">Reference proteome</keyword>
<evidence type="ECO:0000313" key="3">
    <source>
        <dbReference type="Proteomes" id="UP000242715"/>
    </source>
</evidence>
<feature type="region of interest" description="Disordered" evidence="1">
    <location>
        <begin position="30"/>
        <end position="116"/>
    </location>
</feature>